<reference evidence="3" key="1">
    <citation type="submission" date="2017-02" db="EMBL/GenBank/DDBJ databases">
        <authorList>
            <person name="Varghese N."/>
            <person name="Submissions S."/>
        </authorList>
    </citation>
    <scope>NUCLEOTIDE SEQUENCE [LARGE SCALE GENOMIC DNA]</scope>
    <source>
        <strain evidence="3">R11H</strain>
    </source>
</reference>
<accession>A0A1T5BQP9</accession>
<proteinExistence type="predicted"/>
<evidence type="ECO:0000313" key="2">
    <source>
        <dbReference type="EMBL" id="SKB49419.1"/>
    </source>
</evidence>
<dbReference type="Pfam" id="PF18909">
    <property type="entry name" value="dGTP_diPhyd_N"/>
    <property type="match status" value="1"/>
</dbReference>
<gene>
    <name evidence="2" type="ORF">SAMN06295937_100756</name>
</gene>
<organism evidence="2 3">
    <name type="scientific">Sphingopyxis flava</name>
    <dbReference type="NCBI Taxonomy" id="1507287"/>
    <lineage>
        <taxon>Bacteria</taxon>
        <taxon>Pseudomonadati</taxon>
        <taxon>Pseudomonadota</taxon>
        <taxon>Alphaproteobacteria</taxon>
        <taxon>Sphingomonadales</taxon>
        <taxon>Sphingomonadaceae</taxon>
        <taxon>Sphingopyxis</taxon>
    </lineage>
</organism>
<dbReference type="Proteomes" id="UP000190044">
    <property type="component" value="Unassembled WGS sequence"/>
</dbReference>
<feature type="domain" description="dATP/dGTP diphosphohydrolase N-terminal" evidence="1">
    <location>
        <begin position="111"/>
        <end position="188"/>
    </location>
</feature>
<dbReference type="InterPro" id="IPR044038">
    <property type="entry name" value="dATP/dGTP_diPOhydrolase_N"/>
</dbReference>
<evidence type="ECO:0000313" key="3">
    <source>
        <dbReference type="Proteomes" id="UP000190044"/>
    </source>
</evidence>
<dbReference type="EMBL" id="FUYP01000007">
    <property type="protein sequence ID" value="SKB49419.1"/>
    <property type="molecule type" value="Genomic_DNA"/>
</dbReference>
<sequence>MVDVRKNRLTRDWVRISWEPYWNSRAVYRYQPAPPKGTVGVDALREQIDPSITDWGEPLPASPKGTVGLDGSISGRRASVVIMDDIEADNRSSLPEDDGDRLAYPMFDGLLAYFPNALAEVAMVSMIGNQQHNPGQPMHWARGKSTDHANKAVRHLVDHGKRDARGVRHTARAAWRILALLQEEIERDEGRPLSRASRAPEPDEA</sequence>
<evidence type="ECO:0000259" key="1">
    <source>
        <dbReference type="Pfam" id="PF18909"/>
    </source>
</evidence>
<keyword evidence="3" id="KW-1185">Reference proteome</keyword>
<name>A0A1T5BQP9_9SPHN</name>
<protein>
    <recommendedName>
        <fullName evidence="1">dATP/dGTP diphosphohydrolase N-terminal domain-containing protein</fullName>
    </recommendedName>
</protein>
<dbReference type="AlphaFoldDB" id="A0A1T5BQP9"/>